<evidence type="ECO:0000313" key="2">
    <source>
        <dbReference type="EMBL" id="ALS34612.1"/>
    </source>
</evidence>
<dbReference type="EMBL" id="CP011035">
    <property type="protein sequence ID" value="ALS34612.1"/>
    <property type="molecule type" value="Genomic_DNA"/>
</dbReference>
<protein>
    <submittedName>
        <fullName evidence="2">Putative hemin transport protein</fullName>
    </submittedName>
</protein>
<dbReference type="InterPro" id="IPR053733">
    <property type="entry name" value="Heme_Transport_Util_sf"/>
</dbReference>
<dbReference type="KEGG" id="ptn:PTRA_b0076"/>
<dbReference type="OrthoDB" id="316630at2"/>
<dbReference type="PATRIC" id="fig|1315283.4.peg.3204"/>
<dbReference type="AlphaFoldDB" id="A0A0U2MSJ8"/>
<dbReference type="SUPFAM" id="SSF144064">
    <property type="entry name" value="Heme iron utilization protein-like"/>
    <property type="match status" value="1"/>
</dbReference>
<dbReference type="InterPro" id="IPR007845">
    <property type="entry name" value="HemS/ChuX_dom"/>
</dbReference>
<sequence>MNTLVNQYQTLKVAQPNIRSVDAAVQLGTTEAQLIASQVGQQAIKLNINQIENILKGLKKLEHVMALTRNGVVVSEIKGCYEKLYTSQRNNKKMGIAINPGGIDLRLFLSQWASVFAVKLNNIVSIQCFDKHGRAVHKIFNTDKTNLTAYQALINKYSDPEQSTTLMVEPIKTPELETTPQENINVAGFLTAWENLQDVHHFPALLTQFKVGRIQALELAQPNWAQEIPTASLPLIFSTLKEQQSEIMIFVNNNAAVQIYSGTLNNLKQVGPWYNVLDEDFNLHIKSEDLARAFVVKKPTDNGNTVVYSIEFFDESSNTVMTLFGRRIEGKEQPKQWIALCNKLSDSYKS</sequence>
<gene>
    <name evidence="2" type="primary">hmuS</name>
    <name evidence="2" type="ORF">PTRA_b0076</name>
</gene>
<organism evidence="2">
    <name type="scientific">Pseudoalteromonas translucida KMM 520</name>
    <dbReference type="NCBI Taxonomy" id="1315283"/>
    <lineage>
        <taxon>Bacteria</taxon>
        <taxon>Pseudomonadati</taxon>
        <taxon>Pseudomonadota</taxon>
        <taxon>Gammaproteobacteria</taxon>
        <taxon>Alteromonadales</taxon>
        <taxon>Pseudoalteromonadaceae</taxon>
        <taxon>Pseudoalteromonas</taxon>
    </lineage>
</organism>
<dbReference type="Proteomes" id="UP000065261">
    <property type="component" value="Chromosome II"/>
</dbReference>
<dbReference type="GO" id="GO:0006826">
    <property type="term" value="P:iron ion transport"/>
    <property type="evidence" value="ECO:0007669"/>
    <property type="project" value="InterPro"/>
</dbReference>
<dbReference type="RefSeq" id="WP_058374675.1">
    <property type="nucleotide sequence ID" value="NZ_CP011035.1"/>
</dbReference>
<name>A0A0U2MSJ8_9GAMM</name>
<evidence type="ECO:0000259" key="1">
    <source>
        <dbReference type="Pfam" id="PF05171"/>
    </source>
</evidence>
<dbReference type="Pfam" id="PF05171">
    <property type="entry name" value="HemS"/>
    <property type="match status" value="2"/>
</dbReference>
<evidence type="ECO:0000313" key="3">
    <source>
        <dbReference type="Proteomes" id="UP000065261"/>
    </source>
</evidence>
<dbReference type="Gene3D" id="3.40.1570.10">
    <property type="entry name" value="HemS/ChuS/ChuX like domains"/>
    <property type="match status" value="2"/>
</dbReference>
<dbReference type="CDD" id="cd16830">
    <property type="entry name" value="HemS-like_N"/>
    <property type="match status" value="1"/>
</dbReference>
<proteinExistence type="predicted"/>
<reference evidence="2 3" key="1">
    <citation type="submission" date="2015-03" db="EMBL/GenBank/DDBJ databases">
        <authorList>
            <person name="Murphy D."/>
        </authorList>
    </citation>
    <scope>NUCLEOTIDE SEQUENCE [LARGE SCALE GENOMIC DNA]</scope>
    <source>
        <strain evidence="2 3">KMM 520</strain>
    </source>
</reference>
<dbReference type="CDD" id="cd16831">
    <property type="entry name" value="HemS-like_C"/>
    <property type="match status" value="1"/>
</dbReference>
<feature type="domain" description="Haemin-degrading HemS/ChuX" evidence="1">
    <location>
        <begin position="29"/>
        <end position="157"/>
    </location>
</feature>
<feature type="domain" description="Haemin-degrading HemS/ChuX" evidence="1">
    <location>
        <begin position="210"/>
        <end position="344"/>
    </location>
</feature>
<accession>A0A0U2MSJ8</accession>